<dbReference type="GO" id="GO:0005524">
    <property type="term" value="F:ATP binding"/>
    <property type="evidence" value="ECO:0007669"/>
    <property type="project" value="UniProtKB-KW"/>
</dbReference>
<sequence length="175" mass="20475">MELCKYSLTSWLKENRSVESRYLPRMKAWFRQIVYAVDYLHERNFIHRDLKPCNILFVYEDRLKICDLGIVTERVIEKNVEITTTRTGVGTKDYMSPEQFSEGHISEQKQAKNHNGSHIELTTTRTRIGTEAYMSPEQKSFTSRINAKSDVFTLGLILTELCVVLDHDKKIEVRN</sequence>
<dbReference type="PANTHER" id="PTHR11042">
    <property type="entry name" value="EUKARYOTIC TRANSLATION INITIATION FACTOR 2-ALPHA KINASE EIF2-ALPHA KINASE -RELATED"/>
    <property type="match status" value="1"/>
</dbReference>
<keyword evidence="2" id="KW-0547">Nucleotide-binding</keyword>
<dbReference type="Gene3D" id="1.10.510.10">
    <property type="entry name" value="Transferase(Phosphotransferase) domain 1"/>
    <property type="match status" value="2"/>
</dbReference>
<evidence type="ECO:0000256" key="3">
    <source>
        <dbReference type="ARBA" id="ARBA00022777"/>
    </source>
</evidence>
<dbReference type="SUPFAM" id="SSF56112">
    <property type="entry name" value="Protein kinase-like (PK-like)"/>
    <property type="match status" value="2"/>
</dbReference>
<dbReference type="GO" id="GO:0005737">
    <property type="term" value="C:cytoplasm"/>
    <property type="evidence" value="ECO:0007669"/>
    <property type="project" value="TreeGrafter"/>
</dbReference>
<dbReference type="GO" id="GO:0004694">
    <property type="term" value="F:eukaryotic translation initiation factor 2alpha kinase activity"/>
    <property type="evidence" value="ECO:0007669"/>
    <property type="project" value="TreeGrafter"/>
</dbReference>
<keyword evidence="4" id="KW-0067">ATP-binding</keyword>
<keyword evidence="1" id="KW-0808">Transferase</keyword>
<dbReference type="SMART" id="SM00220">
    <property type="entry name" value="S_TKc"/>
    <property type="match status" value="1"/>
</dbReference>
<dbReference type="InterPro" id="IPR050339">
    <property type="entry name" value="CC_SR_Kinase"/>
</dbReference>
<comment type="caution">
    <text evidence="7">The sequence shown here is derived from an EMBL/GenBank/DDBJ whole genome shotgun (WGS) entry which is preliminary data.</text>
</comment>
<dbReference type="InterPro" id="IPR008271">
    <property type="entry name" value="Ser/Thr_kinase_AS"/>
</dbReference>
<dbReference type="PANTHER" id="PTHR11042:SF91">
    <property type="entry name" value="EUKARYOTIC TRANSLATION INITIATION FACTOR 2-ALPHA KINASE"/>
    <property type="match status" value="1"/>
</dbReference>
<gene>
    <name evidence="7" type="ORF">PMAYCL1PPCAC_01303</name>
</gene>
<comment type="similarity">
    <text evidence="5">Belongs to the protein kinase superfamily. Ser/Thr protein kinase family. GCN2 subfamily.</text>
</comment>
<evidence type="ECO:0000313" key="8">
    <source>
        <dbReference type="Proteomes" id="UP001328107"/>
    </source>
</evidence>
<keyword evidence="8" id="KW-1185">Reference proteome</keyword>
<dbReference type="EMBL" id="BTRK01000001">
    <property type="protein sequence ID" value="GMR31108.1"/>
    <property type="molecule type" value="Genomic_DNA"/>
</dbReference>
<dbReference type="InterPro" id="IPR000719">
    <property type="entry name" value="Prot_kinase_dom"/>
</dbReference>
<reference evidence="8" key="1">
    <citation type="submission" date="2022-10" db="EMBL/GenBank/DDBJ databases">
        <title>Genome assembly of Pristionchus species.</title>
        <authorList>
            <person name="Yoshida K."/>
            <person name="Sommer R.J."/>
        </authorList>
    </citation>
    <scope>NUCLEOTIDE SEQUENCE [LARGE SCALE GENOMIC DNA]</scope>
    <source>
        <strain evidence="8">RS5460</strain>
    </source>
</reference>
<dbReference type="Pfam" id="PF00069">
    <property type="entry name" value="Pkinase"/>
    <property type="match status" value="1"/>
</dbReference>
<name>A0AAN4Z379_9BILA</name>
<evidence type="ECO:0000256" key="4">
    <source>
        <dbReference type="ARBA" id="ARBA00022840"/>
    </source>
</evidence>
<organism evidence="7 8">
    <name type="scientific">Pristionchus mayeri</name>
    <dbReference type="NCBI Taxonomy" id="1317129"/>
    <lineage>
        <taxon>Eukaryota</taxon>
        <taxon>Metazoa</taxon>
        <taxon>Ecdysozoa</taxon>
        <taxon>Nematoda</taxon>
        <taxon>Chromadorea</taxon>
        <taxon>Rhabditida</taxon>
        <taxon>Rhabditina</taxon>
        <taxon>Diplogasteromorpha</taxon>
        <taxon>Diplogasteroidea</taxon>
        <taxon>Neodiplogasteridae</taxon>
        <taxon>Pristionchus</taxon>
    </lineage>
</organism>
<evidence type="ECO:0000256" key="1">
    <source>
        <dbReference type="ARBA" id="ARBA00022679"/>
    </source>
</evidence>
<feature type="non-terminal residue" evidence="7">
    <location>
        <position position="175"/>
    </location>
</feature>
<feature type="domain" description="Protein kinase" evidence="6">
    <location>
        <begin position="1"/>
        <end position="175"/>
    </location>
</feature>
<evidence type="ECO:0000256" key="5">
    <source>
        <dbReference type="ARBA" id="ARBA00037982"/>
    </source>
</evidence>
<keyword evidence="3" id="KW-0418">Kinase</keyword>
<dbReference type="Proteomes" id="UP001328107">
    <property type="component" value="Unassembled WGS sequence"/>
</dbReference>
<dbReference type="PROSITE" id="PS50011">
    <property type="entry name" value="PROTEIN_KINASE_DOM"/>
    <property type="match status" value="1"/>
</dbReference>
<dbReference type="PROSITE" id="PS00108">
    <property type="entry name" value="PROTEIN_KINASE_ST"/>
    <property type="match status" value="1"/>
</dbReference>
<dbReference type="AlphaFoldDB" id="A0AAN4Z379"/>
<dbReference type="GO" id="GO:0005634">
    <property type="term" value="C:nucleus"/>
    <property type="evidence" value="ECO:0007669"/>
    <property type="project" value="TreeGrafter"/>
</dbReference>
<dbReference type="InterPro" id="IPR011009">
    <property type="entry name" value="Kinase-like_dom_sf"/>
</dbReference>
<evidence type="ECO:0000256" key="2">
    <source>
        <dbReference type="ARBA" id="ARBA00022741"/>
    </source>
</evidence>
<accession>A0AAN4Z379</accession>
<evidence type="ECO:0000313" key="7">
    <source>
        <dbReference type="EMBL" id="GMR31108.1"/>
    </source>
</evidence>
<proteinExistence type="inferred from homology"/>
<protein>
    <recommendedName>
        <fullName evidence="6">Protein kinase domain-containing protein</fullName>
    </recommendedName>
</protein>
<evidence type="ECO:0000259" key="6">
    <source>
        <dbReference type="PROSITE" id="PS50011"/>
    </source>
</evidence>